<evidence type="ECO:0000313" key="4">
    <source>
        <dbReference type="EMBL" id="RXR22189.1"/>
    </source>
</evidence>
<organism evidence="4 5">
    <name type="scientific">Flavobacterium stagni</name>
    <dbReference type="NCBI Taxonomy" id="2506421"/>
    <lineage>
        <taxon>Bacteria</taxon>
        <taxon>Pseudomonadati</taxon>
        <taxon>Bacteroidota</taxon>
        <taxon>Flavobacteriia</taxon>
        <taxon>Flavobacteriales</taxon>
        <taxon>Flavobacteriaceae</taxon>
        <taxon>Flavobacterium</taxon>
    </lineage>
</organism>
<dbReference type="InterPro" id="IPR050811">
    <property type="entry name" value="Phosphate_ABC_transporter"/>
</dbReference>
<feature type="transmembrane region" description="Helical" evidence="2">
    <location>
        <begin position="12"/>
        <end position="29"/>
    </location>
</feature>
<dbReference type="RefSeq" id="WP_129461647.1">
    <property type="nucleotide sequence ID" value="NZ_SBKN01000005.1"/>
</dbReference>
<dbReference type="Proteomes" id="UP000289857">
    <property type="component" value="Unassembled WGS sequence"/>
</dbReference>
<proteinExistence type="predicted"/>
<keyword evidence="2" id="KW-1133">Transmembrane helix</keyword>
<dbReference type="SUPFAM" id="SSF53850">
    <property type="entry name" value="Periplasmic binding protein-like II"/>
    <property type="match status" value="1"/>
</dbReference>
<dbReference type="PANTHER" id="PTHR30570">
    <property type="entry name" value="PERIPLASMIC PHOSPHATE BINDING COMPONENT OF PHOSPHATE ABC TRANSPORTER"/>
    <property type="match status" value="1"/>
</dbReference>
<comment type="caution">
    <text evidence="4">The sequence shown here is derived from an EMBL/GenBank/DDBJ whole genome shotgun (WGS) entry which is preliminary data.</text>
</comment>
<feature type="domain" description="PBP" evidence="3">
    <location>
        <begin position="47"/>
        <end position="281"/>
    </location>
</feature>
<dbReference type="EMBL" id="SBKN01000005">
    <property type="protein sequence ID" value="RXR22189.1"/>
    <property type="molecule type" value="Genomic_DNA"/>
</dbReference>
<dbReference type="OrthoDB" id="1450880at2"/>
<evidence type="ECO:0000256" key="2">
    <source>
        <dbReference type="SAM" id="Phobius"/>
    </source>
</evidence>
<keyword evidence="2" id="KW-0812">Transmembrane</keyword>
<protein>
    <submittedName>
        <fullName evidence="4">Phosphate ABC transporter substrate-binding protein</fullName>
    </submittedName>
</protein>
<accession>A0A4Q1K7N7</accession>
<evidence type="ECO:0000313" key="5">
    <source>
        <dbReference type="Proteomes" id="UP000289857"/>
    </source>
</evidence>
<dbReference type="Gene3D" id="3.40.190.10">
    <property type="entry name" value="Periplasmic binding protein-like II"/>
    <property type="match status" value="2"/>
</dbReference>
<gene>
    <name evidence="4" type="ORF">EQG61_09330</name>
</gene>
<dbReference type="Pfam" id="PF12849">
    <property type="entry name" value="PBP_like_2"/>
    <property type="match status" value="1"/>
</dbReference>
<evidence type="ECO:0000259" key="3">
    <source>
        <dbReference type="Pfam" id="PF12849"/>
    </source>
</evidence>
<keyword evidence="1" id="KW-0732">Signal</keyword>
<name>A0A4Q1K7N7_9FLAO</name>
<dbReference type="PANTHER" id="PTHR30570:SF1">
    <property type="entry name" value="PHOSPHATE-BINDING PROTEIN PSTS"/>
    <property type="match status" value="1"/>
</dbReference>
<reference evidence="5" key="1">
    <citation type="submission" date="2019-01" db="EMBL/GenBank/DDBJ databases">
        <title>Cytophagaceae bacterium strain CAR-16.</title>
        <authorList>
            <person name="Chen W.-M."/>
        </authorList>
    </citation>
    <scope>NUCLEOTIDE SEQUENCE [LARGE SCALE GENOMIC DNA]</scope>
    <source>
        <strain evidence="5">WWJ-16</strain>
    </source>
</reference>
<dbReference type="AlphaFoldDB" id="A0A4Q1K7N7"/>
<sequence>MKRNNKKTSYTTYISALFLLLMLGVGLFISCKQNDPNAKDTILHGKATVYVDESLLPIVSDQALVFETTYEAKLDIQPLSEKEVINALSKKKAGIAILARKLNTNENKFFAAHKIVPRETPFALDALALIRNNKEQDTTIVLQDVLDYLKGKKNTIKGLVFDNPNSASVRYMMELAQITELPQEGVYSVKNSKEVIQYVAEHEGLIGVVGSNWLFEPAADLKPFVDQVHELAVKGVNGKYVYPTQESIGTNQYPLARVLYIVNCQGYEGLGIGFASFIAGEKGQRIVLKSGIAPVREPGRKIVTRKQIEKTHN</sequence>
<keyword evidence="2" id="KW-0472">Membrane</keyword>
<dbReference type="InterPro" id="IPR024370">
    <property type="entry name" value="PBP_domain"/>
</dbReference>
<dbReference type="PROSITE" id="PS51257">
    <property type="entry name" value="PROKAR_LIPOPROTEIN"/>
    <property type="match status" value="1"/>
</dbReference>
<keyword evidence="5" id="KW-1185">Reference proteome</keyword>
<evidence type="ECO:0000256" key="1">
    <source>
        <dbReference type="ARBA" id="ARBA00022729"/>
    </source>
</evidence>